<dbReference type="Pfam" id="PF00450">
    <property type="entry name" value="Peptidase_S10"/>
    <property type="match status" value="1"/>
</dbReference>
<feature type="non-terminal residue" evidence="2">
    <location>
        <position position="1"/>
    </location>
</feature>
<dbReference type="PRINTS" id="PR00724">
    <property type="entry name" value="CRBOXYPTASEC"/>
</dbReference>
<reference evidence="2 3" key="1">
    <citation type="journal article" date="2021" name="Nat. Commun.">
        <title>Incipient diploidization of the medicinal plant Perilla within 10,000 years.</title>
        <authorList>
            <person name="Zhang Y."/>
            <person name="Shen Q."/>
            <person name="Leng L."/>
            <person name="Zhang D."/>
            <person name="Chen S."/>
            <person name="Shi Y."/>
            <person name="Ning Z."/>
            <person name="Chen S."/>
        </authorList>
    </citation>
    <scope>NUCLEOTIDE SEQUENCE [LARGE SCALE GENOMIC DNA]</scope>
    <source>
        <strain evidence="3">cv. PC099</strain>
    </source>
</reference>
<comment type="caution">
    <text evidence="2">The sequence shown here is derived from an EMBL/GenBank/DDBJ whole genome shotgun (WGS) entry which is preliminary data.</text>
</comment>
<keyword evidence="3" id="KW-1185">Reference proteome</keyword>
<dbReference type="InterPro" id="IPR029058">
    <property type="entry name" value="AB_hydrolase_fold"/>
</dbReference>
<dbReference type="GO" id="GO:0004185">
    <property type="term" value="F:serine-type carboxypeptidase activity"/>
    <property type="evidence" value="ECO:0007669"/>
    <property type="project" value="InterPro"/>
</dbReference>
<dbReference type="Proteomes" id="UP001190926">
    <property type="component" value="Unassembled WGS sequence"/>
</dbReference>
<dbReference type="PANTHER" id="PTHR11802">
    <property type="entry name" value="SERINE PROTEASE FAMILY S10 SERINE CARBOXYPEPTIDASE"/>
    <property type="match status" value="1"/>
</dbReference>
<dbReference type="InterPro" id="IPR001563">
    <property type="entry name" value="Peptidase_S10"/>
</dbReference>
<sequence length="321" mass="36687">VANIIFLDQPAGTGFSYAKTAEDYKCSGTLSANLTYHFLIKWLINNPKYLNNPLYIAGGSYSGITVPLVVDQVYNGIEAGSQPQLNIKGYILGNPFTDMYGKLGEYNGRIGYAHRMGLLSDELYMSAKENCHGDYLNVDPDNDSCNEDLQRVTQCLEKIYTFHILEPQCGPLLLDMPPYARRFLQSAAAPLLVESWCRYTNMIYSKKWANTELVQKALHIRERTIIEWARCNETIKENIFIYDVSSTVDYHKKFTQKHCRALIFSGDHDMGAPHTVTEEWINSLKLEIGSKWRPWFVEDQIAGYTTAYFHSGYELMYATVK</sequence>
<dbReference type="AlphaFoldDB" id="A0AAD4PAL2"/>
<evidence type="ECO:0000256" key="1">
    <source>
        <dbReference type="ARBA" id="ARBA00009431"/>
    </source>
</evidence>
<evidence type="ECO:0008006" key="4">
    <source>
        <dbReference type="Google" id="ProtNLM"/>
    </source>
</evidence>
<dbReference type="GO" id="GO:0016747">
    <property type="term" value="F:acyltransferase activity, transferring groups other than amino-acyl groups"/>
    <property type="evidence" value="ECO:0007669"/>
    <property type="project" value="TreeGrafter"/>
</dbReference>
<comment type="similarity">
    <text evidence="1">Belongs to the peptidase S10 family.</text>
</comment>
<dbReference type="EMBL" id="SDAM02000059">
    <property type="protein sequence ID" value="KAH6833199.1"/>
    <property type="molecule type" value="Genomic_DNA"/>
</dbReference>
<dbReference type="SUPFAM" id="SSF53474">
    <property type="entry name" value="alpha/beta-Hydrolases"/>
    <property type="match status" value="1"/>
</dbReference>
<dbReference type="PANTHER" id="PTHR11802:SF224">
    <property type="entry name" value="SERINE CARBOXYPEPTIDASE-LIKE 7 ISOFORM X1"/>
    <property type="match status" value="1"/>
</dbReference>
<feature type="non-terminal residue" evidence="2">
    <location>
        <position position="321"/>
    </location>
</feature>
<name>A0AAD4PAL2_PERFH</name>
<proteinExistence type="inferred from homology"/>
<protein>
    <recommendedName>
        <fullName evidence="4">Serine carboxypeptidase-like 18</fullName>
    </recommendedName>
</protein>
<dbReference type="GO" id="GO:0006508">
    <property type="term" value="P:proteolysis"/>
    <property type="evidence" value="ECO:0007669"/>
    <property type="project" value="InterPro"/>
</dbReference>
<evidence type="ECO:0000313" key="3">
    <source>
        <dbReference type="Proteomes" id="UP001190926"/>
    </source>
</evidence>
<organism evidence="2 3">
    <name type="scientific">Perilla frutescens var. hirtella</name>
    <name type="common">Perilla citriodora</name>
    <name type="synonym">Perilla setoyensis</name>
    <dbReference type="NCBI Taxonomy" id="608512"/>
    <lineage>
        <taxon>Eukaryota</taxon>
        <taxon>Viridiplantae</taxon>
        <taxon>Streptophyta</taxon>
        <taxon>Embryophyta</taxon>
        <taxon>Tracheophyta</taxon>
        <taxon>Spermatophyta</taxon>
        <taxon>Magnoliopsida</taxon>
        <taxon>eudicotyledons</taxon>
        <taxon>Gunneridae</taxon>
        <taxon>Pentapetalae</taxon>
        <taxon>asterids</taxon>
        <taxon>lamiids</taxon>
        <taxon>Lamiales</taxon>
        <taxon>Lamiaceae</taxon>
        <taxon>Nepetoideae</taxon>
        <taxon>Elsholtzieae</taxon>
        <taxon>Perilla</taxon>
    </lineage>
</organism>
<gene>
    <name evidence="2" type="ORF">C2S53_008142</name>
</gene>
<evidence type="ECO:0000313" key="2">
    <source>
        <dbReference type="EMBL" id="KAH6833199.1"/>
    </source>
</evidence>
<dbReference type="Gene3D" id="3.40.50.1820">
    <property type="entry name" value="alpha/beta hydrolase"/>
    <property type="match status" value="1"/>
</dbReference>
<accession>A0AAD4PAL2</accession>
<dbReference type="GO" id="GO:0019748">
    <property type="term" value="P:secondary metabolic process"/>
    <property type="evidence" value="ECO:0007669"/>
    <property type="project" value="TreeGrafter"/>
</dbReference>